<organism evidence="1 2">
    <name type="scientific">Nesidiocoris tenuis</name>
    <dbReference type="NCBI Taxonomy" id="355587"/>
    <lineage>
        <taxon>Eukaryota</taxon>
        <taxon>Metazoa</taxon>
        <taxon>Ecdysozoa</taxon>
        <taxon>Arthropoda</taxon>
        <taxon>Hexapoda</taxon>
        <taxon>Insecta</taxon>
        <taxon>Pterygota</taxon>
        <taxon>Neoptera</taxon>
        <taxon>Paraneoptera</taxon>
        <taxon>Hemiptera</taxon>
        <taxon>Heteroptera</taxon>
        <taxon>Panheteroptera</taxon>
        <taxon>Cimicomorpha</taxon>
        <taxon>Miridae</taxon>
        <taxon>Dicyphina</taxon>
        <taxon>Nesidiocoris</taxon>
    </lineage>
</organism>
<protein>
    <submittedName>
        <fullName evidence="1">Uncharacterized protein</fullName>
    </submittedName>
</protein>
<reference evidence="1 2" key="1">
    <citation type="submission" date="2020-02" db="EMBL/GenBank/DDBJ databases">
        <authorList>
            <person name="Ferguson B K."/>
        </authorList>
    </citation>
    <scope>NUCLEOTIDE SEQUENCE [LARGE SCALE GENOMIC DNA]</scope>
</reference>
<dbReference type="AlphaFoldDB" id="A0A6H5GEV9"/>
<proteinExistence type="predicted"/>
<keyword evidence="2" id="KW-1185">Reference proteome</keyword>
<evidence type="ECO:0000313" key="1">
    <source>
        <dbReference type="EMBL" id="CAB0001683.1"/>
    </source>
</evidence>
<feature type="non-terminal residue" evidence="1">
    <location>
        <position position="59"/>
    </location>
</feature>
<accession>A0A6H5GEV9</accession>
<dbReference type="Proteomes" id="UP000479000">
    <property type="component" value="Unassembled WGS sequence"/>
</dbReference>
<name>A0A6H5GEV9_9HEMI</name>
<sequence>MPSPLRPTVPVPVPVPLQRLVRSWAGEENGLTCDTALTEPQAHERCYGSWSKDDQNRHP</sequence>
<dbReference type="EMBL" id="CADCXU010011281">
    <property type="protein sequence ID" value="CAB0001683.1"/>
    <property type="molecule type" value="Genomic_DNA"/>
</dbReference>
<gene>
    <name evidence="1" type="ORF">NTEN_LOCUS7470</name>
</gene>
<evidence type="ECO:0000313" key="2">
    <source>
        <dbReference type="Proteomes" id="UP000479000"/>
    </source>
</evidence>